<dbReference type="Gramene" id="EME30830">
    <property type="protein sequence ID" value="EME30830"/>
    <property type="gene ID" value="Gasu_18460"/>
</dbReference>
<dbReference type="InterPro" id="IPR029026">
    <property type="entry name" value="tRNA_m1G_MTases_N"/>
</dbReference>
<evidence type="ECO:0000256" key="4">
    <source>
        <dbReference type="ARBA" id="ARBA00022552"/>
    </source>
</evidence>
<keyword evidence="8" id="KW-0699">rRNA-binding</keyword>
<proteinExistence type="inferred from homology"/>
<accession>M2X375</accession>
<keyword evidence="6" id="KW-0808">Transferase</keyword>
<dbReference type="GO" id="GO:0070037">
    <property type="term" value="F:rRNA (pseudouridine) methyltransferase activity"/>
    <property type="evidence" value="ECO:0007669"/>
    <property type="project" value="InterPro"/>
</dbReference>
<organism evidence="11 12">
    <name type="scientific">Galdieria sulphuraria</name>
    <name type="common">Red alga</name>
    <dbReference type="NCBI Taxonomy" id="130081"/>
    <lineage>
        <taxon>Eukaryota</taxon>
        <taxon>Rhodophyta</taxon>
        <taxon>Bangiophyceae</taxon>
        <taxon>Galdieriales</taxon>
        <taxon>Galdieriaceae</taxon>
        <taxon>Galdieria</taxon>
    </lineage>
</organism>
<dbReference type="GO" id="GO:0032040">
    <property type="term" value="C:small-subunit processome"/>
    <property type="evidence" value="ECO:0007669"/>
    <property type="project" value="TreeGrafter"/>
</dbReference>
<dbReference type="STRING" id="130081.M2X375"/>
<keyword evidence="9" id="KW-0694">RNA-binding</keyword>
<keyword evidence="7" id="KW-0949">S-adenosyl-L-methionine</keyword>
<evidence type="ECO:0000256" key="2">
    <source>
        <dbReference type="ARBA" id="ARBA00008115"/>
    </source>
</evidence>
<evidence type="ECO:0000256" key="6">
    <source>
        <dbReference type="ARBA" id="ARBA00022679"/>
    </source>
</evidence>
<dbReference type="GeneID" id="17089526"/>
<keyword evidence="3" id="KW-0690">Ribosome biogenesis</keyword>
<dbReference type="Pfam" id="PF03587">
    <property type="entry name" value="EMG1"/>
    <property type="match status" value="1"/>
</dbReference>
<evidence type="ECO:0000256" key="10">
    <source>
        <dbReference type="ARBA" id="ARBA00023242"/>
    </source>
</evidence>
<keyword evidence="4" id="KW-0698">rRNA processing</keyword>
<dbReference type="RefSeq" id="XP_005707350.1">
    <property type="nucleotide sequence ID" value="XM_005707293.1"/>
</dbReference>
<sequence length="263" mass="30081">MSAADDVNKKRKTAKEVEQEECEIYQNVVFNSIVDSNSKHELVDPSLQKLGAKSRGKVTFLLEQASLELVKIDRKWEILNGDEHQQYMKRKNLNPADYRPDIVHQCVLSLLDSPLNKAGYLDLYIHTTNNVLIKVNPQTRIPRTLKRFCGLTVQLLQDLKIFGHGLNKPLLQIIQNPITNHLPDMCWKTVCSYNCENLMSPHKHAQEVLKKDMNILYVIGAMAHGKIVEEWADEELKISSFPLSASAVCHRICSAYEILYEVL</sequence>
<dbReference type="AlphaFoldDB" id="M2X375"/>
<protein>
    <submittedName>
        <fullName evidence="11">Uncharacterized protein</fullName>
    </submittedName>
</protein>
<dbReference type="InterPro" id="IPR005304">
    <property type="entry name" value="Rbsml_bgen_MeTrfase_EMG1/NEP1"/>
</dbReference>
<dbReference type="SUPFAM" id="SSF75217">
    <property type="entry name" value="alpha/beta knot"/>
    <property type="match status" value="1"/>
</dbReference>
<evidence type="ECO:0000256" key="1">
    <source>
        <dbReference type="ARBA" id="ARBA00004604"/>
    </source>
</evidence>
<dbReference type="PANTHER" id="PTHR12636:SF5">
    <property type="entry name" value="RIBOSOMAL RNA SMALL SUBUNIT METHYLTRANSFERASE NEP1"/>
    <property type="match status" value="1"/>
</dbReference>
<dbReference type="Gene3D" id="3.40.1280.10">
    <property type="match status" value="1"/>
</dbReference>
<evidence type="ECO:0000256" key="7">
    <source>
        <dbReference type="ARBA" id="ARBA00022691"/>
    </source>
</evidence>
<keyword evidence="5" id="KW-0489">Methyltransferase</keyword>
<evidence type="ECO:0000313" key="11">
    <source>
        <dbReference type="EMBL" id="EME30830.1"/>
    </source>
</evidence>
<evidence type="ECO:0000256" key="9">
    <source>
        <dbReference type="ARBA" id="ARBA00022884"/>
    </source>
</evidence>
<reference evidence="12" key="1">
    <citation type="journal article" date="2013" name="Science">
        <title>Gene transfer from bacteria and archaea facilitated evolution of an extremophilic eukaryote.</title>
        <authorList>
            <person name="Schonknecht G."/>
            <person name="Chen W.H."/>
            <person name="Ternes C.M."/>
            <person name="Barbier G.G."/>
            <person name="Shrestha R.P."/>
            <person name="Stanke M."/>
            <person name="Brautigam A."/>
            <person name="Baker B.J."/>
            <person name="Banfield J.F."/>
            <person name="Garavito R.M."/>
            <person name="Carr K."/>
            <person name="Wilkerson C."/>
            <person name="Rensing S.A."/>
            <person name="Gagneul D."/>
            <person name="Dickenson N.E."/>
            <person name="Oesterhelt C."/>
            <person name="Lercher M.J."/>
            <person name="Weber A.P."/>
        </authorList>
    </citation>
    <scope>NUCLEOTIDE SEQUENCE [LARGE SCALE GENOMIC DNA]</scope>
    <source>
        <strain evidence="12">074W</strain>
    </source>
</reference>
<dbReference type="PANTHER" id="PTHR12636">
    <property type="entry name" value="NEP1/MRA1"/>
    <property type="match status" value="1"/>
</dbReference>
<dbReference type="KEGG" id="gsl:Gasu_18460"/>
<dbReference type="InterPro" id="IPR029028">
    <property type="entry name" value="Alpha/beta_knot_MTases"/>
</dbReference>
<evidence type="ECO:0000256" key="8">
    <source>
        <dbReference type="ARBA" id="ARBA00022730"/>
    </source>
</evidence>
<comment type="subcellular location">
    <subcellularLocation>
        <location evidence="1">Nucleus</location>
        <location evidence="1">Nucleolus</location>
    </subcellularLocation>
</comment>
<dbReference type="FunFam" id="3.40.1280.10:FF:000003">
    <property type="entry name" value="Ribosomal RNA small subunit methyltransferase"/>
    <property type="match status" value="1"/>
</dbReference>
<dbReference type="GO" id="GO:0070475">
    <property type="term" value="P:rRNA base methylation"/>
    <property type="evidence" value="ECO:0007669"/>
    <property type="project" value="InterPro"/>
</dbReference>
<dbReference type="OMA" id="VHNTFEL"/>
<keyword evidence="12" id="KW-1185">Reference proteome</keyword>
<dbReference type="OrthoDB" id="269804at2759"/>
<evidence type="ECO:0000256" key="3">
    <source>
        <dbReference type="ARBA" id="ARBA00022517"/>
    </source>
</evidence>
<keyword evidence="10" id="KW-0539">Nucleus</keyword>
<dbReference type="EMBL" id="KB454496">
    <property type="protein sequence ID" value="EME30830.1"/>
    <property type="molecule type" value="Genomic_DNA"/>
</dbReference>
<dbReference type="CDD" id="cd18088">
    <property type="entry name" value="Nep1-like"/>
    <property type="match status" value="1"/>
</dbReference>
<evidence type="ECO:0000256" key="5">
    <source>
        <dbReference type="ARBA" id="ARBA00022603"/>
    </source>
</evidence>
<dbReference type="eggNOG" id="KOG3073">
    <property type="taxonomic scope" value="Eukaryota"/>
</dbReference>
<evidence type="ECO:0000313" key="12">
    <source>
        <dbReference type="Proteomes" id="UP000030680"/>
    </source>
</evidence>
<dbReference type="GO" id="GO:0019843">
    <property type="term" value="F:rRNA binding"/>
    <property type="evidence" value="ECO:0007669"/>
    <property type="project" value="UniProtKB-KW"/>
</dbReference>
<comment type="similarity">
    <text evidence="2">Belongs to the class IV-like SAM-binding methyltransferase superfamily. RNA methyltransferase NEP1 family.</text>
</comment>
<name>M2X375_GALSU</name>
<dbReference type="Proteomes" id="UP000030680">
    <property type="component" value="Unassembled WGS sequence"/>
</dbReference>
<gene>
    <name evidence="11" type="ORF">Gasu_18460</name>
</gene>